<dbReference type="EMBL" id="CP042476">
    <property type="protein sequence ID" value="QED38966.1"/>
    <property type="molecule type" value="Genomic_DNA"/>
</dbReference>
<dbReference type="Proteomes" id="UP000321954">
    <property type="component" value="Chromosome"/>
</dbReference>
<evidence type="ECO:0000313" key="3">
    <source>
        <dbReference type="EMBL" id="QED38966.1"/>
    </source>
</evidence>
<evidence type="ECO:0000313" key="4">
    <source>
        <dbReference type="Proteomes" id="UP000321954"/>
    </source>
</evidence>
<protein>
    <submittedName>
        <fullName evidence="3">Uncharacterized protein</fullName>
    </submittedName>
</protein>
<keyword evidence="4" id="KW-1185">Reference proteome</keyword>
<proteinExistence type="predicted"/>
<accession>A0A5B8YR43</accession>
<gene>
    <name evidence="3" type="ORF">FK178_15130</name>
</gene>
<name>A0A5B8YR43_9FLAO</name>
<dbReference type="RefSeq" id="WP_146837166.1">
    <property type="nucleotide sequence ID" value="NZ_CP042476.1"/>
</dbReference>
<feature type="chain" id="PRO_5022899433" evidence="2">
    <location>
        <begin position="22"/>
        <end position="59"/>
    </location>
</feature>
<dbReference type="KEGG" id="anp:FK178_15130"/>
<organism evidence="3 4">
    <name type="scientific">Antarcticibacterium arcticum</name>
    <dbReference type="NCBI Taxonomy" id="2585771"/>
    <lineage>
        <taxon>Bacteria</taxon>
        <taxon>Pseudomonadati</taxon>
        <taxon>Bacteroidota</taxon>
        <taxon>Flavobacteriia</taxon>
        <taxon>Flavobacteriales</taxon>
        <taxon>Flavobacteriaceae</taxon>
        <taxon>Antarcticibacterium</taxon>
    </lineage>
</organism>
<dbReference type="PROSITE" id="PS51257">
    <property type="entry name" value="PROKAR_LIPOPROTEIN"/>
    <property type="match status" value="1"/>
</dbReference>
<dbReference type="AlphaFoldDB" id="A0A5B8YR43"/>
<evidence type="ECO:0000256" key="1">
    <source>
        <dbReference type="SAM" id="MobiDB-lite"/>
    </source>
</evidence>
<keyword evidence="2" id="KW-0732">Signal</keyword>
<reference evidence="3 4" key="1">
    <citation type="submission" date="2019-08" db="EMBL/GenBank/DDBJ databases">
        <title>Antarcticibacterium arcticum sp. nov., a bacterium isolated from marine sediment of the Canadian Beaufort Sea.</title>
        <authorList>
            <person name="Lee Y.M."/>
            <person name="Baek K."/>
            <person name="Lee D.-H."/>
            <person name="Shin S.C."/>
            <person name="Jin Y.K."/>
            <person name="Park Y."/>
        </authorList>
    </citation>
    <scope>NUCLEOTIDE SEQUENCE [LARGE SCALE GENOMIC DNA]</scope>
    <source>
        <strain evidence="3 4">PAMC 28998</strain>
    </source>
</reference>
<sequence length="59" mass="6257">MKKFIFSAAIMLALISTTTSCEPEELNTGTKSINSSDTYSDTGDSKDVPIPPKGSDEEG</sequence>
<evidence type="ECO:0000256" key="2">
    <source>
        <dbReference type="SAM" id="SignalP"/>
    </source>
</evidence>
<feature type="region of interest" description="Disordered" evidence="1">
    <location>
        <begin position="20"/>
        <end position="59"/>
    </location>
</feature>
<feature type="signal peptide" evidence="2">
    <location>
        <begin position="1"/>
        <end position="21"/>
    </location>
</feature>
<feature type="compositionally biased region" description="Polar residues" evidence="1">
    <location>
        <begin position="20"/>
        <end position="42"/>
    </location>
</feature>